<evidence type="ECO:0000256" key="1">
    <source>
        <dbReference type="SAM" id="MobiDB-lite"/>
    </source>
</evidence>
<dbReference type="Proteomes" id="UP000481861">
    <property type="component" value="Unassembled WGS sequence"/>
</dbReference>
<dbReference type="EMBL" id="JAADJZ010000025">
    <property type="protein sequence ID" value="KAF2866936.1"/>
    <property type="molecule type" value="Genomic_DNA"/>
</dbReference>
<sequence length="400" mass="45134">MTPIRPSSISASTHKHQPRPTLETFNCQIYYHHVAIFRTRLHANQCGEFEAFEAYKAWVSKDLRKRGAAGEAPSGNKFTSSMSEQDYERIEAEAPKHKGTNWLRMEFNSQEEASAYRSWRGKRLIAEHKKAQPPHWSEPVKIPASKDVIHTICTANFHIAHDIARVTTMLELTATPPIGLGTCRDKAYRLMADIFALAATKELDWDDARDPVPAMFLGINRHVVILQKPGEKRKRNRKDTQSDESDNSTNSENGNDETGFVFYQLGKLQCNDFTTPCGEKLWSNTGYVVVVVINANGGPGDVWLLYDFNPEDDETMERHRVSGDAWGYLPGDSAQRAGVRIARKLSDLKDGYPLDLPDPNTIAPGMDLHDLILHEYELVRVVEDGFGPTRKLVRQSVSLK</sequence>
<gene>
    <name evidence="2" type="ORF">BDV95DRAFT_583222</name>
</gene>
<reference evidence="2 3" key="1">
    <citation type="submission" date="2020-01" db="EMBL/GenBank/DDBJ databases">
        <authorList>
            <consortium name="DOE Joint Genome Institute"/>
            <person name="Haridas S."/>
            <person name="Albert R."/>
            <person name="Binder M."/>
            <person name="Bloem J."/>
            <person name="Labutti K."/>
            <person name="Salamov A."/>
            <person name="Andreopoulos B."/>
            <person name="Baker S.E."/>
            <person name="Barry K."/>
            <person name="Bills G."/>
            <person name="Bluhm B.H."/>
            <person name="Cannon C."/>
            <person name="Castanera R."/>
            <person name="Culley D.E."/>
            <person name="Daum C."/>
            <person name="Ezra D."/>
            <person name="Gonzalez J.B."/>
            <person name="Henrissat B."/>
            <person name="Kuo A."/>
            <person name="Liang C."/>
            <person name="Lipzen A."/>
            <person name="Lutzoni F."/>
            <person name="Magnuson J."/>
            <person name="Mondo S."/>
            <person name="Nolan M."/>
            <person name="Ohm R."/>
            <person name="Pangilinan J."/>
            <person name="Park H.-J.H."/>
            <person name="Ramirez L."/>
            <person name="Alfaro M."/>
            <person name="Sun H."/>
            <person name="Tritt A."/>
            <person name="Yoshinaga Y."/>
            <person name="Zwiers L.-H.L."/>
            <person name="Turgeon B.G."/>
            <person name="Goodwin S.B."/>
            <person name="Spatafora J.W."/>
            <person name="Crous P.W."/>
            <person name="Grigoriev I.V."/>
        </authorList>
    </citation>
    <scope>NUCLEOTIDE SEQUENCE [LARGE SCALE GENOMIC DNA]</scope>
    <source>
        <strain evidence="2 3">CBS 611.86</strain>
    </source>
</reference>
<feature type="region of interest" description="Disordered" evidence="1">
    <location>
        <begin position="68"/>
        <end position="87"/>
    </location>
</feature>
<evidence type="ECO:0000313" key="2">
    <source>
        <dbReference type="EMBL" id="KAF2866936.1"/>
    </source>
</evidence>
<feature type="region of interest" description="Disordered" evidence="1">
    <location>
        <begin position="228"/>
        <end position="256"/>
    </location>
</feature>
<organism evidence="2 3">
    <name type="scientific">Massariosphaeria phaeospora</name>
    <dbReference type="NCBI Taxonomy" id="100035"/>
    <lineage>
        <taxon>Eukaryota</taxon>
        <taxon>Fungi</taxon>
        <taxon>Dikarya</taxon>
        <taxon>Ascomycota</taxon>
        <taxon>Pezizomycotina</taxon>
        <taxon>Dothideomycetes</taxon>
        <taxon>Pleosporomycetidae</taxon>
        <taxon>Pleosporales</taxon>
        <taxon>Pleosporales incertae sedis</taxon>
        <taxon>Massariosphaeria</taxon>
    </lineage>
</organism>
<accession>A0A7C8M2S1</accession>
<dbReference type="OrthoDB" id="3800750at2759"/>
<keyword evidence="3" id="KW-1185">Reference proteome</keyword>
<proteinExistence type="predicted"/>
<name>A0A7C8M2S1_9PLEO</name>
<protein>
    <submittedName>
        <fullName evidence="2">Uncharacterized protein</fullName>
    </submittedName>
</protein>
<feature type="compositionally biased region" description="Low complexity" evidence="1">
    <location>
        <begin position="247"/>
        <end position="256"/>
    </location>
</feature>
<evidence type="ECO:0000313" key="3">
    <source>
        <dbReference type="Proteomes" id="UP000481861"/>
    </source>
</evidence>
<comment type="caution">
    <text evidence="2">The sequence shown here is derived from an EMBL/GenBank/DDBJ whole genome shotgun (WGS) entry which is preliminary data.</text>
</comment>
<dbReference type="AlphaFoldDB" id="A0A7C8M2S1"/>